<protein>
    <submittedName>
        <fullName evidence="1">DUF4258 domain-containing protein</fullName>
    </submittedName>
</protein>
<dbReference type="AlphaFoldDB" id="A0A7C1GB92"/>
<organism evidence="1">
    <name type="scientific">Thermofilum adornatum</name>
    <dbReference type="NCBI Taxonomy" id="1365176"/>
    <lineage>
        <taxon>Archaea</taxon>
        <taxon>Thermoproteota</taxon>
        <taxon>Thermoprotei</taxon>
        <taxon>Thermofilales</taxon>
        <taxon>Thermofilaceae</taxon>
        <taxon>Thermofilum</taxon>
    </lineage>
</organism>
<sequence>MGVKEIKFTTHAEEKLKRLKNLGVTKEKVLKVLTNPQKIVSGYRGRKIAQGLLTWELLLRIVYEEDDKILVITVYPCKRERYE</sequence>
<name>A0A7C1GB92_9CREN</name>
<comment type="caution">
    <text evidence="1">The sequence shown here is derived from an EMBL/GenBank/DDBJ whole genome shotgun (WGS) entry which is preliminary data.</text>
</comment>
<proteinExistence type="predicted"/>
<reference evidence="1" key="1">
    <citation type="journal article" date="2020" name="mSystems">
        <title>Genome- and Community-Level Interaction Insights into Carbon Utilization and Element Cycling Functions of Hydrothermarchaeota in Hydrothermal Sediment.</title>
        <authorList>
            <person name="Zhou Z."/>
            <person name="Liu Y."/>
            <person name="Xu W."/>
            <person name="Pan J."/>
            <person name="Luo Z.H."/>
            <person name="Li M."/>
        </authorList>
    </citation>
    <scope>NUCLEOTIDE SEQUENCE [LARGE SCALE GENOMIC DNA]</scope>
    <source>
        <strain evidence="1">SpSt-116</strain>
    </source>
</reference>
<dbReference type="EMBL" id="DSAY01000006">
    <property type="protein sequence ID" value="HDP14228.1"/>
    <property type="molecule type" value="Genomic_DNA"/>
</dbReference>
<accession>A0A7C1GB92</accession>
<evidence type="ECO:0000313" key="1">
    <source>
        <dbReference type="EMBL" id="HDP14228.1"/>
    </source>
</evidence>
<gene>
    <name evidence="1" type="ORF">ENN26_00425</name>
</gene>